<accession>A0A0E0ATS7</accession>
<dbReference type="Proteomes" id="UP000026961">
    <property type="component" value="Chromosome 8"/>
</dbReference>
<evidence type="ECO:0000256" key="1">
    <source>
        <dbReference type="SAM" id="MobiDB-lite"/>
    </source>
</evidence>
<proteinExistence type="predicted"/>
<protein>
    <submittedName>
        <fullName evidence="2">Uncharacterized protein</fullName>
    </submittedName>
</protein>
<dbReference type="AlphaFoldDB" id="A0A0E0ATS7"/>
<dbReference type="HOGENOM" id="CLU_1216379_0_0_1"/>
<reference evidence="2" key="1">
    <citation type="submission" date="2015-04" db="UniProtKB">
        <authorList>
            <consortium name="EnsemblPlants"/>
        </authorList>
    </citation>
    <scope>IDENTIFICATION</scope>
</reference>
<organism evidence="2">
    <name type="scientific">Oryza glumipatula</name>
    <dbReference type="NCBI Taxonomy" id="40148"/>
    <lineage>
        <taxon>Eukaryota</taxon>
        <taxon>Viridiplantae</taxon>
        <taxon>Streptophyta</taxon>
        <taxon>Embryophyta</taxon>
        <taxon>Tracheophyta</taxon>
        <taxon>Spermatophyta</taxon>
        <taxon>Magnoliopsida</taxon>
        <taxon>Liliopsida</taxon>
        <taxon>Poales</taxon>
        <taxon>Poaceae</taxon>
        <taxon>BOP clade</taxon>
        <taxon>Oryzoideae</taxon>
        <taxon>Oryzeae</taxon>
        <taxon>Oryzinae</taxon>
        <taxon>Oryza</taxon>
    </lineage>
</organism>
<feature type="region of interest" description="Disordered" evidence="1">
    <location>
        <begin position="1"/>
        <end position="27"/>
    </location>
</feature>
<evidence type="ECO:0000313" key="2">
    <source>
        <dbReference type="EnsemblPlants" id="OGLUM08G10920.1"/>
    </source>
</evidence>
<name>A0A0E0ATS7_9ORYZ</name>
<feature type="region of interest" description="Disordered" evidence="1">
    <location>
        <begin position="212"/>
        <end position="237"/>
    </location>
</feature>
<dbReference type="EnsemblPlants" id="OGLUM08G10920.1">
    <property type="protein sequence ID" value="OGLUM08G10920.1"/>
    <property type="gene ID" value="OGLUM08G10920"/>
</dbReference>
<sequence length="237" mass="25494">PNQHKSTCLLPPSWAVSPAEPSQAGPWPSRSLLLWAHLAHAQGAAVAAVSPLPDAARRFAPPPSSCLRREGSVTNVSCDVTPPTSAAESNRHHQPINEQSWRRAPLLHAAVAEFSLSSSSATALRHRLSPPIKGRRVPLADLPHRSFASQTLAPPTLPRRDKPPPPPSLIGRSELLLPPFRPSPSLPLPSTTFPGCALLGNTISHRRSYLPATGELAPHSPSPLFPLDCQTEEKKKR</sequence>
<feature type="region of interest" description="Disordered" evidence="1">
    <location>
        <begin position="133"/>
        <end position="176"/>
    </location>
</feature>
<keyword evidence="3" id="KW-1185">Reference proteome</keyword>
<evidence type="ECO:0000313" key="3">
    <source>
        <dbReference type="Proteomes" id="UP000026961"/>
    </source>
</evidence>
<reference evidence="2" key="2">
    <citation type="submission" date="2018-05" db="EMBL/GenBank/DDBJ databases">
        <title>OgluRS3 (Oryza glumaepatula Reference Sequence Version 3).</title>
        <authorList>
            <person name="Zhang J."/>
            <person name="Kudrna D."/>
            <person name="Lee S."/>
            <person name="Talag J."/>
            <person name="Welchert J."/>
            <person name="Wing R.A."/>
        </authorList>
    </citation>
    <scope>NUCLEOTIDE SEQUENCE [LARGE SCALE GENOMIC DNA]</scope>
</reference>
<dbReference type="Gramene" id="OGLUM08G10920.1">
    <property type="protein sequence ID" value="OGLUM08G10920.1"/>
    <property type="gene ID" value="OGLUM08G10920"/>
</dbReference>